<dbReference type="Proteomes" id="UP000662857">
    <property type="component" value="Chromosome"/>
</dbReference>
<dbReference type="GO" id="GO:0004553">
    <property type="term" value="F:hydrolase activity, hydrolyzing O-glycosyl compounds"/>
    <property type="evidence" value="ECO:0007669"/>
    <property type="project" value="TreeGrafter"/>
</dbReference>
<dbReference type="GO" id="GO:0030246">
    <property type="term" value="F:carbohydrate binding"/>
    <property type="evidence" value="ECO:0007669"/>
    <property type="project" value="InterPro"/>
</dbReference>
<keyword evidence="11" id="KW-1185">Reference proteome</keyword>
<dbReference type="KEGG" id="nhy:JQS43_11235"/>
<evidence type="ECO:0000256" key="5">
    <source>
        <dbReference type="PIRSR" id="PIRSR036289-50"/>
    </source>
</evidence>
<dbReference type="PANTHER" id="PTHR11051">
    <property type="entry name" value="GLYCOSYL HYDROLASE-RELATED"/>
    <property type="match status" value="1"/>
</dbReference>
<feature type="domain" description="Glycoside hydrolase family 65 C-terminal" evidence="8">
    <location>
        <begin position="725"/>
        <end position="785"/>
    </location>
</feature>
<feature type="domain" description="Glycoside hydrolase family 65 N-terminal" evidence="9">
    <location>
        <begin position="10"/>
        <end position="263"/>
    </location>
</feature>
<dbReference type="InterPro" id="IPR037018">
    <property type="entry name" value="GH65_N"/>
</dbReference>
<dbReference type="Gene3D" id="2.60.420.10">
    <property type="entry name" value="Maltose phosphorylase, domain 3"/>
    <property type="match status" value="1"/>
</dbReference>
<evidence type="ECO:0000256" key="2">
    <source>
        <dbReference type="ARBA" id="ARBA00022676"/>
    </source>
</evidence>
<name>A0A895YMV2_9ACTN</name>
<evidence type="ECO:0000256" key="6">
    <source>
        <dbReference type="PIRSR" id="PIRSR036289-51"/>
    </source>
</evidence>
<feature type="domain" description="Glycoside hydrolase family 65 central catalytic" evidence="7">
    <location>
        <begin position="318"/>
        <end position="714"/>
    </location>
</feature>
<organism evidence="10 11">
    <name type="scientific">Natronosporangium hydrolyticum</name>
    <dbReference type="NCBI Taxonomy" id="2811111"/>
    <lineage>
        <taxon>Bacteria</taxon>
        <taxon>Bacillati</taxon>
        <taxon>Actinomycetota</taxon>
        <taxon>Actinomycetes</taxon>
        <taxon>Micromonosporales</taxon>
        <taxon>Micromonosporaceae</taxon>
        <taxon>Natronosporangium</taxon>
    </lineage>
</organism>
<keyword evidence="2" id="KW-0328">Glycosyltransferase</keyword>
<dbReference type="Pfam" id="PF03633">
    <property type="entry name" value="Glyco_hydro_65C"/>
    <property type="match status" value="1"/>
</dbReference>
<feature type="binding site" evidence="6">
    <location>
        <begin position="615"/>
        <end position="616"/>
    </location>
    <ligand>
        <name>substrate</name>
    </ligand>
</feature>
<evidence type="ECO:0000256" key="3">
    <source>
        <dbReference type="ARBA" id="ARBA00022679"/>
    </source>
</evidence>
<feature type="binding site" evidence="6">
    <location>
        <begin position="355"/>
        <end position="356"/>
    </location>
    <ligand>
        <name>substrate</name>
    </ligand>
</feature>
<dbReference type="FunFam" id="1.50.10.10:FF:000053">
    <property type="entry name" value="Putative glycosyl hydrolase"/>
    <property type="match status" value="1"/>
</dbReference>
<dbReference type="Gene3D" id="2.70.98.40">
    <property type="entry name" value="Glycoside hydrolase, family 65, N-terminal domain"/>
    <property type="match status" value="1"/>
</dbReference>
<feature type="active site" description="Proton donor" evidence="5">
    <location>
        <position position="494"/>
    </location>
</feature>
<dbReference type="GO" id="GO:0005975">
    <property type="term" value="P:carbohydrate metabolic process"/>
    <property type="evidence" value="ECO:0007669"/>
    <property type="project" value="InterPro"/>
</dbReference>
<dbReference type="Pfam" id="PF03636">
    <property type="entry name" value="Glyco_hydro_65N"/>
    <property type="match status" value="1"/>
</dbReference>
<dbReference type="InterPro" id="IPR005194">
    <property type="entry name" value="Glyco_hydro_65_C"/>
</dbReference>
<dbReference type="EMBL" id="CP070499">
    <property type="protein sequence ID" value="QSB16799.1"/>
    <property type="molecule type" value="Genomic_DNA"/>
</dbReference>
<comment type="similarity">
    <text evidence="1">Belongs to the glycosyl hydrolase 65 family.</text>
</comment>
<dbReference type="InterPro" id="IPR017045">
    <property type="entry name" value="Malt_Pase/Glycosyl_Hdrlase"/>
</dbReference>
<dbReference type="PANTHER" id="PTHR11051:SF8">
    <property type="entry name" value="PROTEIN-GLUCOSYLGALACTOSYLHYDROXYLYSINE GLUCOSIDASE"/>
    <property type="match status" value="1"/>
</dbReference>
<dbReference type="PIRSF" id="PIRSF036289">
    <property type="entry name" value="Glycosyl_hydrolase_malt_phosph"/>
    <property type="match status" value="1"/>
</dbReference>
<dbReference type="Pfam" id="PF03632">
    <property type="entry name" value="Glyco_hydro_65m"/>
    <property type="match status" value="1"/>
</dbReference>
<dbReference type="GO" id="GO:0016757">
    <property type="term" value="F:glycosyltransferase activity"/>
    <property type="evidence" value="ECO:0007669"/>
    <property type="project" value="UniProtKB-KW"/>
</dbReference>
<evidence type="ECO:0000313" key="10">
    <source>
        <dbReference type="EMBL" id="QSB16799.1"/>
    </source>
</evidence>
<reference evidence="10" key="1">
    <citation type="submission" date="2021-02" db="EMBL/GenBank/DDBJ databases">
        <title>Natrosporangium hydrolyticum gen. nov., sp. nov, a haloalkaliphilic actinobacterium from a soda solonchak soil.</title>
        <authorList>
            <person name="Sorokin D.Y."/>
            <person name="Khijniak T.V."/>
            <person name="Zakharycheva A.P."/>
            <person name="Boueva O.V."/>
            <person name="Ariskina E.V."/>
            <person name="Hahnke R.L."/>
            <person name="Bunk B."/>
            <person name="Sproer C."/>
            <person name="Schumann P."/>
            <person name="Evtushenko L.I."/>
            <person name="Kublanov I.V."/>
        </authorList>
    </citation>
    <scope>NUCLEOTIDE SEQUENCE</scope>
    <source>
        <strain evidence="10">DSM 106523</strain>
    </source>
</reference>
<dbReference type="SUPFAM" id="SSF74650">
    <property type="entry name" value="Galactose mutarotase-like"/>
    <property type="match status" value="1"/>
</dbReference>
<dbReference type="InterPro" id="IPR012341">
    <property type="entry name" value="6hp_glycosidase-like_sf"/>
</dbReference>
<evidence type="ECO:0000259" key="8">
    <source>
        <dbReference type="Pfam" id="PF03633"/>
    </source>
</evidence>
<keyword evidence="4" id="KW-0326">Glycosidase</keyword>
<dbReference type="InterPro" id="IPR008928">
    <property type="entry name" value="6-hairpin_glycosidase_sf"/>
</dbReference>
<dbReference type="SUPFAM" id="SSF48208">
    <property type="entry name" value="Six-hairpin glycosidases"/>
    <property type="match status" value="1"/>
</dbReference>
<evidence type="ECO:0000313" key="11">
    <source>
        <dbReference type="Proteomes" id="UP000662857"/>
    </source>
</evidence>
<protein>
    <submittedName>
        <fullName evidence="10">Glycoside hydrolase family 65 protein</fullName>
    </submittedName>
</protein>
<keyword evidence="3" id="KW-0808">Transferase</keyword>
<dbReference type="InterPro" id="IPR011013">
    <property type="entry name" value="Gal_mutarotase_sf_dom"/>
</dbReference>
<gene>
    <name evidence="10" type="ORF">JQS43_11235</name>
</gene>
<dbReference type="RefSeq" id="WP_239679035.1">
    <property type="nucleotide sequence ID" value="NZ_CP070499.1"/>
</dbReference>
<sequence length="806" mass="90449">MDAWTLEFEGDDPGREGLREALCTLGNGYLATRGAAPEHPAGSEHYPGTYAAGVYNRLRDTVAGETVENESLVNLPNWLPLSFRAQGGPWLGESGVTVLDEWRGLDLRRGVLTRRLRVRDNGGRITAVTQRRFVHLRHEHVCGLQTTLLAENWSGTLTVRSQLDGGVENGGVARYQGLAGQHLTRLTAEPVGAETVLCVVETNQSHVRVAEAARTRVFRAEYQLDGEREVIREAGRIGHEIWLDIAAGEQVTVEKLVTVFTSRDPATSDPAVEAVTRLGWLADFDSLLEEQVLAWQQLWRRFHVWLAGAEGRALPAVRLHLFHLLQTVSDNSVEVDAGVPARGLHGEAYRGHVLWDELFVFPILNLRLPLLSRALLRYRYRRLPWARAAARAAGRAGALYPWQSGSDGREESQQLHLNPLSGRWVPDATWLQRHVGLAVAYNVWQYHQVTEDWEFLTHYGAEMILEVARCFASIAEYDHGRDRYVIRGVMGPDEFHTAYPDSTRPGIDNNAYTNVLVAWVMQRALEVLDMLPADRRAELVETLGIGSAEPQRWQDISHRMYLPIRPDGILDQFEGYGRLAELDWGSYRARYGDIRRLDRILESAGDTPNRYQASKQADVLMLFYLFSADELAELFDRLGYRWDPGTIPKSIEYYLARTSHGSTLSAVVHAWVLARNHRAQALEYFVEALESDLADIQGGTTAEGIHLAAMAGSVDVLQRCFAGVETRGDTLWLNPYWPPQLGTLEFDIQYREHPLRLRITGETIRVAAGPGRRPPIRLRCRGEVALLGPGEAVEFPASVPLRRAAT</sequence>
<accession>A0A895YMV2</accession>
<dbReference type="AlphaFoldDB" id="A0A895YMV2"/>
<keyword evidence="10" id="KW-0378">Hydrolase</keyword>
<evidence type="ECO:0000259" key="9">
    <source>
        <dbReference type="Pfam" id="PF03636"/>
    </source>
</evidence>
<dbReference type="InterPro" id="IPR005195">
    <property type="entry name" value="Glyco_hydro_65_M"/>
</dbReference>
<proteinExistence type="inferred from homology"/>
<evidence type="ECO:0000259" key="7">
    <source>
        <dbReference type="Pfam" id="PF03632"/>
    </source>
</evidence>
<dbReference type="Gene3D" id="1.50.10.10">
    <property type="match status" value="1"/>
</dbReference>
<evidence type="ECO:0000256" key="4">
    <source>
        <dbReference type="ARBA" id="ARBA00023295"/>
    </source>
</evidence>
<dbReference type="InterPro" id="IPR005196">
    <property type="entry name" value="Glyco_hydro_65_N"/>
</dbReference>
<evidence type="ECO:0000256" key="1">
    <source>
        <dbReference type="ARBA" id="ARBA00006768"/>
    </source>
</evidence>